<dbReference type="PANTHER" id="PTHR30005:SF0">
    <property type="entry name" value="RETROGRADE REGULATION PROTEIN 2"/>
    <property type="match status" value="1"/>
</dbReference>
<dbReference type="Pfam" id="PF02541">
    <property type="entry name" value="Ppx-GppA"/>
    <property type="match status" value="1"/>
</dbReference>
<sequence>MDNTNNYTEIKNEKVSARLINYIQDDGNLKEEGIQILLSTLNQFNEILTSYPEIEVMGFATAVIRQASNKEAILNAMKLHIDCPFRLLSEYEEAYYGYVSVVNAIDLDDGFTIDIGGGSTEITLFKDRELIEYVSFPFGAVSLDRRFPCDQELTVAHLEKIHSFLIETFKKHPWLTHQNAPIIGIGGTARNVGRVHQATKKIEQPVMSYAEVNRVLMEIASIPVQDRGKIKGLSKKRKDIIIPGIMIILALMEEIQAPYFMPIDQSIREGILCDHFLRKNQ</sequence>
<reference evidence="3 4" key="1">
    <citation type="submission" date="2021-03" db="EMBL/GenBank/DDBJ databases">
        <title>The first data on the complete genome of the tetrodotoxin-producing bacterium.</title>
        <authorList>
            <person name="Melnikova D.I."/>
            <person name="Nijland R."/>
            <person name="Magarlamov T.Y."/>
        </authorList>
    </citation>
    <scope>NUCLEOTIDE SEQUENCE [LARGE SCALE GENOMIC DNA]</scope>
    <source>
        <strain evidence="3 4">1839</strain>
    </source>
</reference>
<dbReference type="Gene3D" id="3.30.420.150">
    <property type="entry name" value="Exopolyphosphatase. Domain 2"/>
    <property type="match status" value="1"/>
</dbReference>
<comment type="similarity">
    <text evidence="1">Belongs to the GppA/Ppx family.</text>
</comment>
<evidence type="ECO:0000256" key="1">
    <source>
        <dbReference type="ARBA" id="ARBA00007125"/>
    </source>
</evidence>
<dbReference type="Gene3D" id="3.30.420.40">
    <property type="match status" value="1"/>
</dbReference>
<gene>
    <name evidence="3" type="ORF">J1899_10855</name>
</gene>
<organism evidence="3 4">
    <name type="scientific">Cytobacillus gottheilii</name>
    <dbReference type="NCBI Taxonomy" id="859144"/>
    <lineage>
        <taxon>Bacteria</taxon>
        <taxon>Bacillati</taxon>
        <taxon>Bacillota</taxon>
        <taxon>Bacilli</taxon>
        <taxon>Bacillales</taxon>
        <taxon>Bacillaceae</taxon>
        <taxon>Cytobacillus</taxon>
    </lineage>
</organism>
<dbReference type="InterPro" id="IPR050273">
    <property type="entry name" value="GppA/Ppx_hydrolase"/>
</dbReference>
<dbReference type="EMBL" id="CP071709">
    <property type="protein sequence ID" value="QVY63733.1"/>
    <property type="molecule type" value="Genomic_DNA"/>
</dbReference>
<dbReference type="SUPFAM" id="SSF53067">
    <property type="entry name" value="Actin-like ATPase domain"/>
    <property type="match status" value="2"/>
</dbReference>
<dbReference type="Proteomes" id="UP000679247">
    <property type="component" value="Chromosome"/>
</dbReference>
<proteinExistence type="inferred from homology"/>
<evidence type="ECO:0000313" key="4">
    <source>
        <dbReference type="Proteomes" id="UP000679247"/>
    </source>
</evidence>
<dbReference type="InterPro" id="IPR003695">
    <property type="entry name" value="Ppx_GppA_N"/>
</dbReference>
<feature type="domain" description="Ppx/GppA phosphatase N-terminal" evidence="2">
    <location>
        <begin position="8"/>
        <end position="277"/>
    </location>
</feature>
<evidence type="ECO:0000313" key="3">
    <source>
        <dbReference type="EMBL" id="QVY63733.1"/>
    </source>
</evidence>
<name>A0ABX8FI98_9BACI</name>
<evidence type="ECO:0000259" key="2">
    <source>
        <dbReference type="Pfam" id="PF02541"/>
    </source>
</evidence>
<dbReference type="InterPro" id="IPR043129">
    <property type="entry name" value="ATPase_NBD"/>
</dbReference>
<keyword evidence="4" id="KW-1185">Reference proteome</keyword>
<dbReference type="PANTHER" id="PTHR30005">
    <property type="entry name" value="EXOPOLYPHOSPHATASE"/>
    <property type="match status" value="1"/>
</dbReference>
<dbReference type="CDD" id="cd24052">
    <property type="entry name" value="ASKHA_NBD_HpPPX-GppA-like"/>
    <property type="match status" value="1"/>
</dbReference>
<accession>A0ABX8FI98</accession>
<protein>
    <submittedName>
        <fullName evidence="3">Exopolyphosphatase</fullName>
    </submittedName>
</protein>